<keyword evidence="2" id="KW-0442">Lipid degradation</keyword>
<dbReference type="Pfam" id="PF01734">
    <property type="entry name" value="Patatin"/>
    <property type="match status" value="1"/>
</dbReference>
<keyword evidence="2" id="KW-0378">Hydrolase</keyword>
<dbReference type="STRING" id="658219.SAMN05216212_2116"/>
<evidence type="ECO:0000313" key="5">
    <source>
        <dbReference type="Proteomes" id="UP000199305"/>
    </source>
</evidence>
<dbReference type="GO" id="GO:0016042">
    <property type="term" value="P:lipid catabolic process"/>
    <property type="evidence" value="ECO:0007669"/>
    <property type="project" value="UniProtKB-UniRule"/>
</dbReference>
<dbReference type="PROSITE" id="PS51635">
    <property type="entry name" value="PNPLA"/>
    <property type="match status" value="1"/>
</dbReference>
<feature type="active site" description="Proton acceptor" evidence="2">
    <location>
        <position position="255"/>
    </location>
</feature>
<dbReference type="PROSITE" id="PS51257">
    <property type="entry name" value="PROKAR_LIPOPROTEIN"/>
    <property type="match status" value="1"/>
</dbReference>
<reference evidence="5" key="1">
    <citation type="submission" date="2016-10" db="EMBL/GenBank/DDBJ databases">
        <authorList>
            <person name="Varghese N."/>
            <person name="Submissions S."/>
        </authorList>
    </citation>
    <scope>NUCLEOTIDE SEQUENCE [LARGE SCALE GENOMIC DNA]</scope>
    <source>
        <strain evidence="5">CGMCC 1.10658</strain>
    </source>
</reference>
<dbReference type="RefSeq" id="WP_091513144.1">
    <property type="nucleotide sequence ID" value="NZ_FNFH01000003.1"/>
</dbReference>
<gene>
    <name evidence="4" type="ORF">SAMN05216212_2116</name>
</gene>
<proteinExistence type="predicted"/>
<feature type="active site" description="Nucleophile" evidence="2">
    <location>
        <position position="106"/>
    </location>
</feature>
<comment type="caution">
    <text evidence="2">Lacks conserved residue(s) required for the propagation of feature annotation.</text>
</comment>
<evidence type="ECO:0000313" key="4">
    <source>
        <dbReference type="EMBL" id="SDK29514.1"/>
    </source>
</evidence>
<dbReference type="AlphaFoldDB" id="A0A1G9ARS5"/>
<dbReference type="EMBL" id="FNFH01000003">
    <property type="protein sequence ID" value="SDK29514.1"/>
    <property type="molecule type" value="Genomic_DNA"/>
</dbReference>
<feature type="domain" description="PNPLA" evidence="3">
    <location>
        <begin position="61"/>
        <end position="268"/>
    </location>
</feature>
<evidence type="ECO:0000259" key="3">
    <source>
        <dbReference type="PROSITE" id="PS51635"/>
    </source>
</evidence>
<dbReference type="GO" id="GO:0016787">
    <property type="term" value="F:hydrolase activity"/>
    <property type="evidence" value="ECO:0007669"/>
    <property type="project" value="UniProtKB-UniRule"/>
</dbReference>
<dbReference type="Proteomes" id="UP000199305">
    <property type="component" value="Unassembled WGS sequence"/>
</dbReference>
<organism evidence="4 5">
    <name type="scientific">Microbulbifer yueqingensis</name>
    <dbReference type="NCBI Taxonomy" id="658219"/>
    <lineage>
        <taxon>Bacteria</taxon>
        <taxon>Pseudomonadati</taxon>
        <taxon>Pseudomonadota</taxon>
        <taxon>Gammaproteobacteria</taxon>
        <taxon>Cellvibrionales</taxon>
        <taxon>Microbulbiferaceae</taxon>
        <taxon>Microbulbifer</taxon>
    </lineage>
</organism>
<evidence type="ECO:0000256" key="2">
    <source>
        <dbReference type="PROSITE-ProRule" id="PRU01161"/>
    </source>
</evidence>
<sequence>MSGIRCGEVWRLLVTVLMALAAGCSYLPEQAAPLAEWSPERNARVREMMARDRSPEIAVLLAFSGGGTRAAALSYGVLQELDRTRIRTSRGVRTMLQEVDVISSVSGGSFTAAYYGLYGRRIFLDFEERFLRRDVQAELVRRTLAPSNWQRLASPTFGRADLAAEYYDELLFDDAPLGALTRPDSPWVVINSTDLTSGVRVPFIQEMFDLFCVDLSRYPLSRAVAASSAVPVVFSPIAIQSYASTCGFQQPRWVDVALASEELTSQKVAARNLEGYLDRDRRPWLHLVDGGISDNLGLRSYYRTMALTRDPSVDARLLPHVDARHVLVILVNANSHPHRDWAHTPDSPPLLEVISSVSGSQIARFSDDTILITRKIFEQWARDNSTPERPHTFNFVEVSFDRVRNSEERKFLNNIGTSFRLTDTEVDRLIAAGRELLAQSGAYQDFVELVQGLE</sequence>
<keyword evidence="5" id="KW-1185">Reference proteome</keyword>
<name>A0A1G9ARS5_9GAMM</name>
<keyword evidence="1 2" id="KW-0443">Lipid metabolism</keyword>
<dbReference type="OrthoDB" id="8541087at2"/>
<dbReference type="InterPro" id="IPR016035">
    <property type="entry name" value="Acyl_Trfase/lysoPLipase"/>
</dbReference>
<accession>A0A1G9ARS5</accession>
<dbReference type="Gene3D" id="3.40.1090.10">
    <property type="entry name" value="Cytosolic phospholipase A2 catalytic domain"/>
    <property type="match status" value="2"/>
</dbReference>
<protein>
    <submittedName>
        <fullName evidence="4">NTE family protein</fullName>
    </submittedName>
</protein>
<dbReference type="InterPro" id="IPR002641">
    <property type="entry name" value="PNPLA_dom"/>
</dbReference>
<evidence type="ECO:0000256" key="1">
    <source>
        <dbReference type="ARBA" id="ARBA00023098"/>
    </source>
</evidence>
<dbReference type="SUPFAM" id="SSF52151">
    <property type="entry name" value="FabD/lysophospholipase-like"/>
    <property type="match status" value="1"/>
</dbReference>